<dbReference type="PANTHER" id="PTHR31111:SF111">
    <property type="entry name" value="F-BOX DOMAIN-CONTAINING PROTEIN"/>
    <property type="match status" value="1"/>
</dbReference>
<reference evidence="2 3" key="1">
    <citation type="journal article" date="2013" name="Front. Plant Sci.">
        <title>The Reference Genome of the Halophytic Plant Eutrema salsugineum.</title>
        <authorList>
            <person name="Yang R."/>
            <person name="Jarvis D.E."/>
            <person name="Chen H."/>
            <person name="Beilstein M.A."/>
            <person name="Grimwood J."/>
            <person name="Jenkins J."/>
            <person name="Shu S."/>
            <person name="Prochnik S."/>
            <person name="Xin M."/>
            <person name="Ma C."/>
            <person name="Schmutz J."/>
            <person name="Wing R.A."/>
            <person name="Mitchell-Olds T."/>
            <person name="Schumaker K.S."/>
            <person name="Wang X."/>
        </authorList>
    </citation>
    <scope>NUCLEOTIDE SEQUENCE [LARGE SCALE GENOMIC DNA]</scope>
</reference>
<dbReference type="CDD" id="cd22157">
    <property type="entry name" value="F-box_AtFBW1-like"/>
    <property type="match status" value="1"/>
</dbReference>
<dbReference type="SUPFAM" id="SSF81383">
    <property type="entry name" value="F-box domain"/>
    <property type="match status" value="1"/>
</dbReference>
<dbReference type="OrthoDB" id="1108608at2759"/>
<dbReference type="Pfam" id="PF00646">
    <property type="entry name" value="F-box"/>
    <property type="match status" value="1"/>
</dbReference>
<feature type="domain" description="F-box" evidence="1">
    <location>
        <begin position="17"/>
        <end position="68"/>
    </location>
</feature>
<dbReference type="Pfam" id="PF08268">
    <property type="entry name" value="FBA_3"/>
    <property type="match status" value="1"/>
</dbReference>
<sequence>MKSEEQVHNNNDSKNGPSLKDPIPFDLTVEILTRLPVKSLLKFQYVSKTWCSIIRSKDFINSSVYMRSTPPTSRLLISFKNGQLTRKNAEKRLFFFTSSQEQDHESSSLVANLETTMASMDAYFHPRCASVNGFICLSHKGRFMVCNPSTRQVITLPEIAGNDMKSAYKYLGYDPVNDQYKAMCKIASSSEEDQEHVVLTLGCDKKPSWRHIEGVNKSYHPLTKGICINGFVYYGAITPTQYKKNDRVIVCFDVRSERQRFINLPSTDNIHWDSTSTLIDYKGNLANVNIVRSRGETSFNFDFWVLRDAKEHEWSMRSFSFRRCWWDYLGETSILSFQGTNKMGEIILAPKFLPRSVRPFNILYFNVESNIFKEVKVEGVADDEEFRRRYGIGNNDNCHLYISPEEHGANFTFL</sequence>
<accession>V4L204</accession>
<evidence type="ECO:0000313" key="2">
    <source>
        <dbReference type="EMBL" id="ESQ33778.1"/>
    </source>
</evidence>
<organism evidence="2 3">
    <name type="scientific">Eutrema salsugineum</name>
    <name type="common">Saltwater cress</name>
    <name type="synonym">Sisymbrium salsugineum</name>
    <dbReference type="NCBI Taxonomy" id="72664"/>
    <lineage>
        <taxon>Eukaryota</taxon>
        <taxon>Viridiplantae</taxon>
        <taxon>Streptophyta</taxon>
        <taxon>Embryophyta</taxon>
        <taxon>Tracheophyta</taxon>
        <taxon>Spermatophyta</taxon>
        <taxon>Magnoliopsida</taxon>
        <taxon>eudicotyledons</taxon>
        <taxon>Gunneridae</taxon>
        <taxon>Pentapetalae</taxon>
        <taxon>rosids</taxon>
        <taxon>malvids</taxon>
        <taxon>Brassicales</taxon>
        <taxon>Brassicaceae</taxon>
        <taxon>Eutremeae</taxon>
        <taxon>Eutrema</taxon>
    </lineage>
</organism>
<dbReference type="EMBL" id="KI517683">
    <property type="protein sequence ID" value="ESQ33778.1"/>
    <property type="molecule type" value="Genomic_DNA"/>
</dbReference>
<dbReference type="Proteomes" id="UP000030689">
    <property type="component" value="Unassembled WGS sequence"/>
</dbReference>
<dbReference type="InterPro" id="IPR036047">
    <property type="entry name" value="F-box-like_dom_sf"/>
</dbReference>
<dbReference type="KEGG" id="eus:EUTSA_v10009419mg"/>
<keyword evidence="3" id="KW-1185">Reference proteome</keyword>
<dbReference type="Gramene" id="ESQ33778">
    <property type="protein sequence ID" value="ESQ33778"/>
    <property type="gene ID" value="EUTSA_v10009419mg"/>
</dbReference>
<dbReference type="InterPro" id="IPR013187">
    <property type="entry name" value="F-box-assoc_dom_typ3"/>
</dbReference>
<dbReference type="NCBIfam" id="TIGR01640">
    <property type="entry name" value="F_box_assoc_1"/>
    <property type="match status" value="1"/>
</dbReference>
<dbReference type="SMART" id="SM00256">
    <property type="entry name" value="FBOX"/>
    <property type="match status" value="1"/>
</dbReference>
<dbReference type="PANTHER" id="PTHR31111">
    <property type="entry name" value="BNAA05G37150D PROTEIN-RELATED"/>
    <property type="match status" value="1"/>
</dbReference>
<dbReference type="PROSITE" id="PS50181">
    <property type="entry name" value="FBOX"/>
    <property type="match status" value="1"/>
</dbReference>
<dbReference type="InterPro" id="IPR017451">
    <property type="entry name" value="F-box-assoc_interact_dom"/>
</dbReference>
<dbReference type="AlphaFoldDB" id="V4L204"/>
<dbReference type="InterPro" id="IPR001810">
    <property type="entry name" value="F-box_dom"/>
</dbReference>
<protein>
    <recommendedName>
        <fullName evidence="1">F-box domain-containing protein</fullName>
    </recommendedName>
</protein>
<evidence type="ECO:0000313" key="3">
    <source>
        <dbReference type="Proteomes" id="UP000030689"/>
    </source>
</evidence>
<gene>
    <name evidence="2" type="ORF">EUTSA_v10009419mg</name>
</gene>
<proteinExistence type="predicted"/>
<name>V4L204_EUTSA</name>
<dbReference type="OMA" id="GLMICNP"/>
<dbReference type="eggNOG" id="ENOG502S9E8">
    <property type="taxonomic scope" value="Eukaryota"/>
</dbReference>
<evidence type="ECO:0000259" key="1">
    <source>
        <dbReference type="PROSITE" id="PS50181"/>
    </source>
</evidence>